<gene>
    <name evidence="5" type="ORF">SPBR_00042</name>
</gene>
<feature type="region of interest" description="Disordered" evidence="3">
    <location>
        <begin position="854"/>
        <end position="877"/>
    </location>
</feature>
<dbReference type="PANTHER" id="PTHR31001:SF90">
    <property type="entry name" value="CENTROMERE DNA-BINDING PROTEIN COMPLEX CBF3 SUBUNIT B"/>
    <property type="match status" value="1"/>
</dbReference>
<feature type="region of interest" description="Disordered" evidence="3">
    <location>
        <begin position="780"/>
        <end position="803"/>
    </location>
</feature>
<evidence type="ECO:0000256" key="1">
    <source>
        <dbReference type="ARBA" id="ARBA00004123"/>
    </source>
</evidence>
<feature type="region of interest" description="Disordered" evidence="3">
    <location>
        <begin position="897"/>
        <end position="1033"/>
    </location>
</feature>
<dbReference type="Proteomes" id="UP000031575">
    <property type="component" value="Unassembled WGS sequence"/>
</dbReference>
<proteinExistence type="predicted"/>
<evidence type="ECO:0000313" key="5">
    <source>
        <dbReference type="EMBL" id="KIH90001.1"/>
    </source>
</evidence>
<name>A0A0C2ILP0_9PEZI</name>
<feature type="compositionally biased region" description="Low complexity" evidence="3">
    <location>
        <begin position="146"/>
        <end position="193"/>
    </location>
</feature>
<dbReference type="InterPro" id="IPR036864">
    <property type="entry name" value="Zn2-C6_fun-type_DNA-bd_sf"/>
</dbReference>
<dbReference type="CDD" id="cd12148">
    <property type="entry name" value="fungal_TF_MHR"/>
    <property type="match status" value="1"/>
</dbReference>
<dbReference type="EMBL" id="AWTV01000008">
    <property type="protein sequence ID" value="KIH90001.1"/>
    <property type="molecule type" value="Genomic_DNA"/>
</dbReference>
<feature type="region of interest" description="Disordered" evidence="3">
    <location>
        <begin position="739"/>
        <end position="760"/>
    </location>
</feature>
<comment type="subcellular location">
    <subcellularLocation>
        <location evidence="1">Nucleus</location>
    </subcellularLocation>
</comment>
<dbReference type="SUPFAM" id="SSF57701">
    <property type="entry name" value="Zn2/Cys6 DNA-binding domain"/>
    <property type="match status" value="1"/>
</dbReference>
<feature type="compositionally biased region" description="Acidic residues" evidence="3">
    <location>
        <begin position="957"/>
        <end position="971"/>
    </location>
</feature>
<feature type="region of interest" description="Disordered" evidence="3">
    <location>
        <begin position="100"/>
        <end position="201"/>
    </location>
</feature>
<dbReference type="GO" id="GO:0008270">
    <property type="term" value="F:zinc ion binding"/>
    <property type="evidence" value="ECO:0007669"/>
    <property type="project" value="InterPro"/>
</dbReference>
<keyword evidence="6" id="KW-1185">Reference proteome</keyword>
<keyword evidence="2" id="KW-0539">Nucleus</keyword>
<dbReference type="OrthoDB" id="410267at2759"/>
<organism evidence="5 6">
    <name type="scientific">Sporothrix brasiliensis 5110</name>
    <dbReference type="NCBI Taxonomy" id="1398154"/>
    <lineage>
        <taxon>Eukaryota</taxon>
        <taxon>Fungi</taxon>
        <taxon>Dikarya</taxon>
        <taxon>Ascomycota</taxon>
        <taxon>Pezizomycotina</taxon>
        <taxon>Sordariomycetes</taxon>
        <taxon>Sordariomycetidae</taxon>
        <taxon>Ophiostomatales</taxon>
        <taxon>Ophiostomataceae</taxon>
        <taxon>Sporothrix</taxon>
    </lineage>
</organism>
<sequence length="1370" mass="145497">MASQTQFVPLSPPPRTLRPTGLLECSQRKVRCDKQTPCGRCVRLSKTCTREVVRISKSLSLHRDELRFLRTLRARLVALGPGCRDAVADIDRRVHFLEHGKSATSGDGPLQPDADDTNGAAMGVDPAMHSPAPTDEDEMRSSYGGTVTVASPTSMATSTSASTSSASTPVFGVQQRTVQFQQQHQQQQQQQQHQHQRMPTTHQLDDNHASILTGFEFLAWGRHSQACFPHRRCRCYQNRRYSELASINCDAAWVGRQAMTLRADASDSDPTEPSVLLPPRVARQVVAFHMDHLRWHHNAFHGPTFAAQCEQFWRTGTADHPLWLALYFAVCSVSLWTLLNNEPYRREVTGDWDFDEALVGRQFQAMVHTLYGENFLENLSLYAVQAIVISTRIAHNLDRTDLNAILVGAAVRIAHCLGLHKIADPPEEGTEVDAWHERVEIETGKRVWLQLVIQDHFQIPYTDTYVIHPSQYITPLPDNCNDEDMVARPAREPTNSSYVRMLGRTASLIPPLLDGLGPMGARKPPAEAYQHILACDRVMRANVAQIPEFLLRDDAAPAGPGAVHTPWLALARRTLAISAAEKIIMIHRPVLYDSFQGGPAFRHTRSTCVAAATTILREHEQALAEQTLSIWTHSAFCVTAAVVLGLELFHRTDHTDDTAHAYRQTLARAADRLRHRRCDAMAKRGAVLIDTLLAAEEDLVLRLMRTARSGDASTAHHQAAIINDMLGRHEIMARFLARAPPKPDSSVGGGGGGSAGSTPVAMGGGVGGSVGGPAVSLYQGTLLPNGPTRGNGGNTGHSANHDGMNALLTSMDLDTSQDFESWFNNVFAPVNGLAVLVDVAGVHTGLLLQLPVGQGVQDQQGQRDGDGKGHKGDGNGPAAVVVGQVVGAEELAADDAGAVGGHDEEGHADGALGGRAGVDGEPGAVGGVPPAAGGAGEGEEGKLGGAGGVVGQALVGDGEDELDGDGDEDEAAAAAPAVGHEAAEDDEGDGDPLADAGHGVGGEPIEAVGGDNGGRVGPQRRGGREADGRQQHVQPDLAAEEGHAQVLPRDAAPQRAGRGVVEGLALAQDQQLAVAKVAHAGKGDGVARQAGEEGDEDDAGEHGKDAFELAGQAGEAAHVQHAVGNEAAGGRGQAVAQEEKGIAAAQLVGAVPLRDGKEAAGDEARLAEAQQQARRQVAAEALLERLEGGHEAPQKDLDADPRLGADAVQHEVGRDLQHDDAGVEQLRADVELVLGDADVLEEVVRQGVAGVGSVELQAEEDEHQDGHHDPVDLAHEGLLLGRGPRLRVADVAVAGAAGGGHAGERLGRLFLVGHGHRGREEVRLGHVGGVDNVGDALLQAVEVRRDCTISDVRHGCHSFGRRHSTQRIEM</sequence>
<evidence type="ECO:0000256" key="3">
    <source>
        <dbReference type="SAM" id="MobiDB-lite"/>
    </source>
</evidence>
<dbReference type="HOGENOM" id="CLU_256366_0_0_1"/>
<dbReference type="Gene3D" id="4.10.240.10">
    <property type="entry name" value="Zn(2)-C6 fungal-type DNA-binding domain"/>
    <property type="match status" value="1"/>
</dbReference>
<dbReference type="GeneID" id="63673284"/>
<comment type="caution">
    <text evidence="5">The sequence shown here is derived from an EMBL/GenBank/DDBJ whole genome shotgun (WGS) entry which is preliminary data.</text>
</comment>
<evidence type="ECO:0000313" key="6">
    <source>
        <dbReference type="Proteomes" id="UP000031575"/>
    </source>
</evidence>
<dbReference type="PANTHER" id="PTHR31001">
    <property type="entry name" value="UNCHARACTERIZED TRANSCRIPTIONAL REGULATORY PROTEIN"/>
    <property type="match status" value="1"/>
</dbReference>
<feature type="domain" description="Zn(2)-C6 fungal-type" evidence="4">
    <location>
        <begin position="25"/>
        <end position="50"/>
    </location>
</feature>
<reference evidence="5 6" key="1">
    <citation type="journal article" date="2014" name="BMC Genomics">
        <title>Comparative genomics of the major fungal agents of human and animal Sporotrichosis: Sporothrix schenckii and Sporothrix brasiliensis.</title>
        <authorList>
            <person name="Teixeira M.M."/>
            <person name="de Almeida L.G."/>
            <person name="Kubitschek-Barreira P."/>
            <person name="Alves F.L."/>
            <person name="Kioshima E.S."/>
            <person name="Abadio A.K."/>
            <person name="Fernandes L."/>
            <person name="Derengowski L.S."/>
            <person name="Ferreira K.S."/>
            <person name="Souza R.C."/>
            <person name="Ruiz J.C."/>
            <person name="de Andrade N.C."/>
            <person name="Paes H.C."/>
            <person name="Nicola A.M."/>
            <person name="Albuquerque P."/>
            <person name="Gerber A.L."/>
            <person name="Martins V.P."/>
            <person name="Peconick L.D."/>
            <person name="Neto A.V."/>
            <person name="Chaucanez C.B."/>
            <person name="Silva P.A."/>
            <person name="Cunha O.L."/>
            <person name="de Oliveira F.F."/>
            <person name="dos Santos T.C."/>
            <person name="Barros A.L."/>
            <person name="Soares M.A."/>
            <person name="de Oliveira L.M."/>
            <person name="Marini M.M."/>
            <person name="Villalobos-Duno H."/>
            <person name="Cunha M.M."/>
            <person name="de Hoog S."/>
            <person name="da Silveira J.F."/>
            <person name="Henrissat B."/>
            <person name="Nino-Vega G.A."/>
            <person name="Cisalpino P.S."/>
            <person name="Mora-Montes H.M."/>
            <person name="Almeida S.R."/>
            <person name="Stajich J.E."/>
            <person name="Lopes-Bezerra L.M."/>
            <person name="Vasconcelos A.T."/>
            <person name="Felipe M.S."/>
        </authorList>
    </citation>
    <scope>NUCLEOTIDE SEQUENCE [LARGE SCALE GENOMIC DNA]</scope>
    <source>
        <strain evidence="5 6">5110</strain>
    </source>
</reference>
<dbReference type="InterPro" id="IPR001138">
    <property type="entry name" value="Zn2Cys6_DnaBD"/>
</dbReference>
<dbReference type="RefSeq" id="XP_040618011.1">
    <property type="nucleotide sequence ID" value="XM_040758363.1"/>
</dbReference>
<accession>A0A0C2ILP0</accession>
<feature type="compositionally biased region" description="Low complexity" evidence="3">
    <location>
        <begin position="919"/>
        <end position="932"/>
    </location>
</feature>
<dbReference type="CDD" id="cd00067">
    <property type="entry name" value="GAL4"/>
    <property type="match status" value="1"/>
</dbReference>
<dbReference type="VEuPathDB" id="FungiDB:SPBR_00042"/>
<dbReference type="GO" id="GO:0005634">
    <property type="term" value="C:nucleus"/>
    <property type="evidence" value="ECO:0007669"/>
    <property type="project" value="UniProtKB-SubCell"/>
</dbReference>
<dbReference type="PROSITE" id="PS50048">
    <property type="entry name" value="ZN2_CY6_FUNGAL_2"/>
    <property type="match status" value="1"/>
</dbReference>
<evidence type="ECO:0000256" key="2">
    <source>
        <dbReference type="ARBA" id="ARBA00023242"/>
    </source>
</evidence>
<dbReference type="Pfam" id="PF00172">
    <property type="entry name" value="Zn_clus"/>
    <property type="match status" value="1"/>
</dbReference>
<dbReference type="SMART" id="SM00066">
    <property type="entry name" value="GAL4"/>
    <property type="match status" value="1"/>
</dbReference>
<protein>
    <recommendedName>
        <fullName evidence="4">Zn(2)-C6 fungal-type domain-containing protein</fullName>
    </recommendedName>
</protein>
<dbReference type="GO" id="GO:0000981">
    <property type="term" value="F:DNA-binding transcription factor activity, RNA polymerase II-specific"/>
    <property type="evidence" value="ECO:0007669"/>
    <property type="project" value="InterPro"/>
</dbReference>
<feature type="compositionally biased region" description="Basic and acidic residues" evidence="3">
    <location>
        <begin position="861"/>
        <end position="873"/>
    </location>
</feature>
<evidence type="ECO:0000259" key="4">
    <source>
        <dbReference type="PROSITE" id="PS50048"/>
    </source>
</evidence>
<dbReference type="InterPro" id="IPR050613">
    <property type="entry name" value="Sec_Metabolite_Reg"/>
</dbReference>
<feature type="compositionally biased region" description="Acidic residues" evidence="3">
    <location>
        <begin position="983"/>
        <end position="992"/>
    </location>
</feature>